<gene>
    <name evidence="2" type="ORF">F8388_012164</name>
    <name evidence="3" type="ORF">G4B88_016723</name>
</gene>
<dbReference type="Proteomes" id="UP000525078">
    <property type="component" value="Unassembled WGS sequence"/>
</dbReference>
<dbReference type="AlphaFoldDB" id="A0A7J6E215"/>
<sequence length="484" mass="56212">MHRGGSHGPSGHGWHRNPTGFEKKKGQHPTGFGWQNLSKHIDNIGLHKYWSFQTKHKVFMTTLTGDGGAVRVCERTRHFGFEVTVTIDAVAWILDTLQEMKGKKRVLLTDFKRSFRNSTASYFLECFSNRKGEFLKLSVLRNNKIKAVIIPEEESATGWSDLRRCLNGVMGRKSESQQVSPRQYVNEKEVRNATKKQTWANVVKNSMKNVPKNDQRNRDCKAIEQGNSEVKKPMDKQAGTLRKFLSKPSGRRKSDIEGLDLYPAINPSFKPKNPYPEKRFQQPKLYEYMRSKAQKRNWKLAIILTRDNSHVSWSVIFYNLSRELGRKLMVSQLFDDRCIVWCKDEKERDVLTQIQQLRVPGAQTVVSFSQWSWEAQMESIKVECKDSWIGIYGLPLSLWNMKTFRRIGECCGGLLDVDKESAEASLLSHVRLQLMGDENGFVPESLNLEHEDSKVELKLFKLNDLNYRFHGYFRTCWYQDFDHN</sequence>
<comment type="caution">
    <text evidence="2">The sequence shown here is derived from an EMBL/GenBank/DDBJ whole genome shotgun (WGS) entry which is preliminary data.</text>
</comment>
<evidence type="ECO:0000256" key="1">
    <source>
        <dbReference type="SAM" id="MobiDB-lite"/>
    </source>
</evidence>
<evidence type="ECO:0000313" key="2">
    <source>
        <dbReference type="EMBL" id="KAF4352463.1"/>
    </source>
</evidence>
<feature type="compositionally biased region" description="Gly residues" evidence="1">
    <location>
        <begin position="1"/>
        <end position="11"/>
    </location>
</feature>
<evidence type="ECO:0000313" key="4">
    <source>
        <dbReference type="Proteomes" id="UP000525078"/>
    </source>
</evidence>
<dbReference type="PANTHER" id="PTHR34427:SF5">
    <property type="entry name" value="DUF4283 DOMAIN-CONTAINING PROTEIN"/>
    <property type="match status" value="1"/>
</dbReference>
<name>A0A7J6E215_CANSA</name>
<protein>
    <recommendedName>
        <fullName evidence="6">DUF4283 domain-containing protein</fullName>
    </recommendedName>
</protein>
<dbReference type="Proteomes" id="UP000583929">
    <property type="component" value="Unassembled WGS sequence"/>
</dbReference>
<dbReference type="PANTHER" id="PTHR34427">
    <property type="entry name" value="DUF4283 DOMAIN PROTEIN"/>
    <property type="match status" value="1"/>
</dbReference>
<keyword evidence="5" id="KW-1185">Reference proteome</keyword>
<organism evidence="2 4">
    <name type="scientific">Cannabis sativa</name>
    <name type="common">Hemp</name>
    <name type="synonym">Marijuana</name>
    <dbReference type="NCBI Taxonomy" id="3483"/>
    <lineage>
        <taxon>Eukaryota</taxon>
        <taxon>Viridiplantae</taxon>
        <taxon>Streptophyta</taxon>
        <taxon>Embryophyta</taxon>
        <taxon>Tracheophyta</taxon>
        <taxon>Spermatophyta</taxon>
        <taxon>Magnoliopsida</taxon>
        <taxon>eudicotyledons</taxon>
        <taxon>Gunneridae</taxon>
        <taxon>Pentapetalae</taxon>
        <taxon>rosids</taxon>
        <taxon>fabids</taxon>
        <taxon>Rosales</taxon>
        <taxon>Cannabaceae</taxon>
        <taxon>Cannabis</taxon>
    </lineage>
</organism>
<dbReference type="EMBL" id="JAATIQ010000330">
    <property type="protein sequence ID" value="KAF4361513.1"/>
    <property type="molecule type" value="Genomic_DNA"/>
</dbReference>
<evidence type="ECO:0008006" key="6">
    <source>
        <dbReference type="Google" id="ProtNLM"/>
    </source>
</evidence>
<dbReference type="EMBL" id="JAATIP010000313">
    <property type="protein sequence ID" value="KAF4352463.1"/>
    <property type="molecule type" value="Genomic_DNA"/>
</dbReference>
<proteinExistence type="predicted"/>
<evidence type="ECO:0000313" key="5">
    <source>
        <dbReference type="Proteomes" id="UP000583929"/>
    </source>
</evidence>
<accession>A0A7J6E215</accession>
<reference evidence="4 5" key="1">
    <citation type="journal article" date="2020" name="bioRxiv">
        <title>Sequence and annotation of 42 cannabis genomes reveals extensive copy number variation in cannabinoid synthesis and pathogen resistance genes.</title>
        <authorList>
            <person name="Mckernan K.J."/>
            <person name="Helbert Y."/>
            <person name="Kane L.T."/>
            <person name="Ebling H."/>
            <person name="Zhang L."/>
            <person name="Liu B."/>
            <person name="Eaton Z."/>
            <person name="Mclaughlin S."/>
            <person name="Kingan S."/>
            <person name="Baybayan P."/>
            <person name="Concepcion G."/>
            <person name="Jordan M."/>
            <person name="Riva A."/>
            <person name="Barbazuk W."/>
            <person name="Harkins T."/>
        </authorList>
    </citation>
    <scope>NUCLEOTIDE SEQUENCE [LARGE SCALE GENOMIC DNA]</scope>
    <source>
        <strain evidence="4 5">cv. Jamaican Lion 4</strain>
        <strain evidence="3">Father</strain>
        <strain evidence="2">Mother</strain>
        <tissue evidence="2">Leaf</tissue>
    </source>
</reference>
<evidence type="ECO:0000313" key="3">
    <source>
        <dbReference type="EMBL" id="KAF4361513.1"/>
    </source>
</evidence>
<feature type="region of interest" description="Disordered" evidence="1">
    <location>
        <begin position="1"/>
        <end position="28"/>
    </location>
</feature>